<evidence type="ECO:0000256" key="1">
    <source>
        <dbReference type="ARBA" id="ARBA00004370"/>
    </source>
</evidence>
<gene>
    <name evidence="9" type="ORF">B456_006G026400</name>
</gene>
<organism evidence="9 10">
    <name type="scientific">Gossypium raimondii</name>
    <name type="common">Peruvian cotton</name>
    <name type="synonym">Gossypium klotzschianum subsp. raimondii</name>
    <dbReference type="NCBI Taxonomy" id="29730"/>
    <lineage>
        <taxon>Eukaryota</taxon>
        <taxon>Viridiplantae</taxon>
        <taxon>Streptophyta</taxon>
        <taxon>Embryophyta</taxon>
        <taxon>Tracheophyta</taxon>
        <taxon>Spermatophyta</taxon>
        <taxon>Magnoliopsida</taxon>
        <taxon>eudicotyledons</taxon>
        <taxon>Gunneridae</taxon>
        <taxon>Pentapetalae</taxon>
        <taxon>rosids</taxon>
        <taxon>malvids</taxon>
        <taxon>Malvales</taxon>
        <taxon>Malvaceae</taxon>
        <taxon>Malvoideae</taxon>
        <taxon>Gossypium</taxon>
    </lineage>
</organism>
<dbReference type="EMBL" id="CM001745">
    <property type="protein sequence ID" value="KJB33686.1"/>
    <property type="molecule type" value="Genomic_DNA"/>
</dbReference>
<dbReference type="InterPro" id="IPR032675">
    <property type="entry name" value="LRR_dom_sf"/>
</dbReference>
<dbReference type="PRINTS" id="PR00019">
    <property type="entry name" value="LEURICHRPT"/>
</dbReference>
<dbReference type="Gramene" id="KJB33686">
    <property type="protein sequence ID" value="KJB33686"/>
    <property type="gene ID" value="B456_006G026400"/>
</dbReference>
<dbReference type="Pfam" id="PF08263">
    <property type="entry name" value="LRRNT_2"/>
    <property type="match status" value="1"/>
</dbReference>
<keyword evidence="6" id="KW-0472">Membrane</keyword>
<feature type="chain" id="PRO_5002251299" description="Leucine-rich repeat-containing N-terminal plant-type domain-containing protein" evidence="7">
    <location>
        <begin position="29"/>
        <end position="399"/>
    </location>
</feature>
<evidence type="ECO:0000256" key="4">
    <source>
        <dbReference type="ARBA" id="ARBA00022737"/>
    </source>
</evidence>
<keyword evidence="10" id="KW-1185">Reference proteome</keyword>
<feature type="domain" description="Leucine-rich repeat-containing N-terminal plant-type" evidence="8">
    <location>
        <begin position="32"/>
        <end position="74"/>
    </location>
</feature>
<dbReference type="SUPFAM" id="SSF52058">
    <property type="entry name" value="L domain-like"/>
    <property type="match status" value="1"/>
</dbReference>
<sequence>MKGSCPSSLKIFRFVLLTRMLFAGHVSSTVTEDDIKCLKGIKNSLNDPDGKLSNWSFNNNSAGFLCNLVGVECWTEREDRLLSLQLRDMKLSGQLPQSLQYCQSLQTLDLSANRLSGTVPAQICSWLPYLVTLDLSSNDLSGSIPSELSNCAYLNNLVLSNNRLSGSIPEQLSGLLRLKRFSVANNDLKGAIPLSFENNSKVDFAGNSGLCGRPLGKCGNLSRKSLEIIIAAGVCGAVFSILSGFGSLSPTYKDAQIYLGHKYNVLEKLKTKWAEIYEINPHLEIEIVAEKAALQDPIIKHKEQKLLLGKQLQTEQVRNIELIKRMEDLQKVAKNEEDMISYAGATAEQPTTKKDKIIEKLSEIQQDLSTVINGLTNLMKGLLKNGINGGSIWHAELIL</sequence>
<evidence type="ECO:0000256" key="6">
    <source>
        <dbReference type="ARBA" id="ARBA00023136"/>
    </source>
</evidence>
<dbReference type="FunFam" id="3.80.10.10:FF:000415">
    <property type="entry name" value="Inactive LRR receptor-like serine/threonine-protein kinase BIR2"/>
    <property type="match status" value="1"/>
</dbReference>
<keyword evidence="7" id="KW-0732">Signal</keyword>
<keyword evidence="4" id="KW-0677">Repeat</keyword>
<proteinExistence type="predicted"/>
<evidence type="ECO:0000256" key="3">
    <source>
        <dbReference type="ARBA" id="ARBA00022692"/>
    </source>
</evidence>
<dbReference type="PANTHER" id="PTHR27008">
    <property type="entry name" value="OS04G0122200 PROTEIN"/>
    <property type="match status" value="1"/>
</dbReference>
<evidence type="ECO:0000256" key="5">
    <source>
        <dbReference type="ARBA" id="ARBA00022989"/>
    </source>
</evidence>
<comment type="subcellular location">
    <subcellularLocation>
        <location evidence="1">Membrane</location>
    </subcellularLocation>
</comment>
<evidence type="ECO:0000256" key="2">
    <source>
        <dbReference type="ARBA" id="ARBA00022614"/>
    </source>
</evidence>
<dbReference type="InterPro" id="IPR013210">
    <property type="entry name" value="LRR_N_plant-typ"/>
</dbReference>
<dbReference type="PANTHER" id="PTHR27008:SF42">
    <property type="entry name" value="LEUCINE-RICH REPEAT PROTEIN KINASE FAMILY PROTEIN"/>
    <property type="match status" value="1"/>
</dbReference>
<protein>
    <recommendedName>
        <fullName evidence="8">Leucine-rich repeat-containing N-terminal plant-type domain-containing protein</fullName>
    </recommendedName>
</protein>
<dbReference type="Pfam" id="PF00560">
    <property type="entry name" value="LRR_1"/>
    <property type="match status" value="3"/>
</dbReference>
<evidence type="ECO:0000256" key="7">
    <source>
        <dbReference type="SAM" id="SignalP"/>
    </source>
</evidence>
<keyword evidence="3" id="KW-0812">Transmembrane</keyword>
<dbReference type="Gene3D" id="3.80.10.10">
    <property type="entry name" value="Ribonuclease Inhibitor"/>
    <property type="match status" value="1"/>
</dbReference>
<dbReference type="eggNOG" id="ENOG502QRP1">
    <property type="taxonomic scope" value="Eukaryota"/>
</dbReference>
<dbReference type="InterPro" id="IPR051809">
    <property type="entry name" value="Plant_receptor-like_S/T_kinase"/>
</dbReference>
<feature type="signal peptide" evidence="7">
    <location>
        <begin position="1"/>
        <end position="28"/>
    </location>
</feature>
<dbReference type="STRING" id="29730.A0A0D2RW22"/>
<keyword evidence="2" id="KW-0433">Leucine-rich repeat</keyword>
<evidence type="ECO:0000259" key="8">
    <source>
        <dbReference type="Pfam" id="PF08263"/>
    </source>
</evidence>
<dbReference type="InterPro" id="IPR001611">
    <property type="entry name" value="Leu-rich_rpt"/>
</dbReference>
<dbReference type="Proteomes" id="UP000032304">
    <property type="component" value="Chromosome 6"/>
</dbReference>
<evidence type="ECO:0000313" key="10">
    <source>
        <dbReference type="Proteomes" id="UP000032304"/>
    </source>
</evidence>
<evidence type="ECO:0000313" key="9">
    <source>
        <dbReference type="EMBL" id="KJB33686.1"/>
    </source>
</evidence>
<name>A0A0D2RW22_GOSRA</name>
<accession>A0A0D2RW22</accession>
<dbReference type="AlphaFoldDB" id="A0A0D2RW22"/>
<reference evidence="9 10" key="1">
    <citation type="journal article" date="2012" name="Nature">
        <title>Repeated polyploidization of Gossypium genomes and the evolution of spinnable cotton fibres.</title>
        <authorList>
            <person name="Paterson A.H."/>
            <person name="Wendel J.F."/>
            <person name="Gundlach H."/>
            <person name="Guo H."/>
            <person name="Jenkins J."/>
            <person name="Jin D."/>
            <person name="Llewellyn D."/>
            <person name="Showmaker K.C."/>
            <person name="Shu S."/>
            <person name="Udall J."/>
            <person name="Yoo M.J."/>
            <person name="Byers R."/>
            <person name="Chen W."/>
            <person name="Doron-Faigenboim A."/>
            <person name="Duke M.V."/>
            <person name="Gong L."/>
            <person name="Grimwood J."/>
            <person name="Grover C."/>
            <person name="Grupp K."/>
            <person name="Hu G."/>
            <person name="Lee T.H."/>
            <person name="Li J."/>
            <person name="Lin L."/>
            <person name="Liu T."/>
            <person name="Marler B.S."/>
            <person name="Page J.T."/>
            <person name="Roberts A.W."/>
            <person name="Romanel E."/>
            <person name="Sanders W.S."/>
            <person name="Szadkowski E."/>
            <person name="Tan X."/>
            <person name="Tang H."/>
            <person name="Xu C."/>
            <person name="Wang J."/>
            <person name="Wang Z."/>
            <person name="Zhang D."/>
            <person name="Zhang L."/>
            <person name="Ashrafi H."/>
            <person name="Bedon F."/>
            <person name="Bowers J.E."/>
            <person name="Brubaker C.L."/>
            <person name="Chee P.W."/>
            <person name="Das S."/>
            <person name="Gingle A.R."/>
            <person name="Haigler C.H."/>
            <person name="Harker D."/>
            <person name="Hoffmann L.V."/>
            <person name="Hovav R."/>
            <person name="Jones D.C."/>
            <person name="Lemke C."/>
            <person name="Mansoor S."/>
            <person name="ur Rahman M."/>
            <person name="Rainville L.N."/>
            <person name="Rambani A."/>
            <person name="Reddy U.K."/>
            <person name="Rong J.K."/>
            <person name="Saranga Y."/>
            <person name="Scheffler B.E."/>
            <person name="Scheffler J.A."/>
            <person name="Stelly D.M."/>
            <person name="Triplett B.A."/>
            <person name="Van Deynze A."/>
            <person name="Vaslin M.F."/>
            <person name="Waghmare V.N."/>
            <person name="Walford S.A."/>
            <person name="Wright R.J."/>
            <person name="Zaki E.A."/>
            <person name="Zhang T."/>
            <person name="Dennis E.S."/>
            <person name="Mayer K.F."/>
            <person name="Peterson D.G."/>
            <person name="Rokhsar D.S."/>
            <person name="Wang X."/>
            <person name="Schmutz J."/>
        </authorList>
    </citation>
    <scope>NUCLEOTIDE SEQUENCE [LARGE SCALE GENOMIC DNA]</scope>
</reference>
<dbReference type="GO" id="GO:0016020">
    <property type="term" value="C:membrane"/>
    <property type="evidence" value="ECO:0007669"/>
    <property type="project" value="UniProtKB-SubCell"/>
</dbReference>
<keyword evidence="5" id="KW-1133">Transmembrane helix</keyword>